<evidence type="ECO:0000256" key="5">
    <source>
        <dbReference type="ARBA" id="ARBA00022793"/>
    </source>
</evidence>
<proteinExistence type="predicted"/>
<dbReference type="Pfam" id="PF09349">
    <property type="entry name" value="OHCU_decarbox"/>
    <property type="match status" value="1"/>
</dbReference>
<comment type="caution">
    <text evidence="9">The sequence shown here is derived from an EMBL/GenBank/DDBJ whole genome shotgun (WGS) entry which is preliminary data.</text>
</comment>
<keyword evidence="5" id="KW-0210">Decarboxylase</keyword>
<evidence type="ECO:0000313" key="9">
    <source>
        <dbReference type="EMBL" id="TKK84859.1"/>
    </source>
</evidence>
<organism evidence="9 10">
    <name type="scientific">Herbidospora galbida</name>
    <dbReference type="NCBI Taxonomy" id="2575442"/>
    <lineage>
        <taxon>Bacteria</taxon>
        <taxon>Bacillati</taxon>
        <taxon>Actinomycetota</taxon>
        <taxon>Actinomycetes</taxon>
        <taxon>Streptosporangiales</taxon>
        <taxon>Streptosporangiaceae</taxon>
        <taxon>Herbidospora</taxon>
    </lineage>
</organism>
<dbReference type="NCBIfam" id="TIGR03180">
    <property type="entry name" value="UraD_2"/>
    <property type="match status" value="1"/>
</dbReference>
<dbReference type="OrthoDB" id="5243781at2"/>
<evidence type="ECO:0000256" key="1">
    <source>
        <dbReference type="ARBA" id="ARBA00001163"/>
    </source>
</evidence>
<keyword evidence="6 9" id="KW-0456">Lyase</keyword>
<gene>
    <name evidence="9" type="primary">uraD</name>
    <name evidence="9" type="ORF">FDA94_28355</name>
</gene>
<evidence type="ECO:0000256" key="3">
    <source>
        <dbReference type="ARBA" id="ARBA00012257"/>
    </source>
</evidence>
<dbReference type="GO" id="GO:0006144">
    <property type="term" value="P:purine nucleobase metabolic process"/>
    <property type="evidence" value="ECO:0007669"/>
    <property type="project" value="UniProtKB-KW"/>
</dbReference>
<dbReference type="PANTHER" id="PTHR43466">
    <property type="entry name" value="2-OXO-4-HYDROXY-4-CARBOXY-5-UREIDOIMIDAZOLINE DECARBOXYLASE-RELATED"/>
    <property type="match status" value="1"/>
</dbReference>
<feature type="compositionally biased region" description="Basic and acidic residues" evidence="7">
    <location>
        <begin position="58"/>
        <end position="77"/>
    </location>
</feature>
<evidence type="ECO:0000256" key="6">
    <source>
        <dbReference type="ARBA" id="ARBA00023239"/>
    </source>
</evidence>
<feature type="domain" description="Oxo-4-hydroxy-4-carboxy-5-ureidoimidazoline decarboxylase" evidence="8">
    <location>
        <begin position="7"/>
        <end position="150"/>
    </location>
</feature>
<evidence type="ECO:0000256" key="7">
    <source>
        <dbReference type="SAM" id="MobiDB-lite"/>
    </source>
</evidence>
<dbReference type="NCBIfam" id="NF010372">
    <property type="entry name" value="PRK13798.1"/>
    <property type="match status" value="1"/>
</dbReference>
<feature type="region of interest" description="Disordered" evidence="7">
    <location>
        <begin position="57"/>
        <end position="86"/>
    </location>
</feature>
<evidence type="ECO:0000256" key="4">
    <source>
        <dbReference type="ARBA" id="ARBA00022631"/>
    </source>
</evidence>
<dbReference type="EC" id="4.1.1.97" evidence="3"/>
<evidence type="ECO:0000313" key="10">
    <source>
        <dbReference type="Proteomes" id="UP000308705"/>
    </source>
</evidence>
<reference evidence="9 10" key="1">
    <citation type="submission" date="2019-04" db="EMBL/GenBank/DDBJ databases">
        <title>Herbidospora sp. NEAU-GS14.nov., a novel actinomycete isolated from soil.</title>
        <authorList>
            <person name="Han L."/>
        </authorList>
    </citation>
    <scope>NUCLEOTIDE SEQUENCE [LARGE SCALE GENOMIC DNA]</scope>
    <source>
        <strain evidence="9 10">NEAU-GS14</strain>
    </source>
</reference>
<protein>
    <recommendedName>
        <fullName evidence="3">2-oxo-4-hydroxy-4-carboxy-5-ureidoimidazoline decarboxylase</fullName>
        <ecNumber evidence="3">4.1.1.97</ecNumber>
    </recommendedName>
</protein>
<dbReference type="AlphaFoldDB" id="A0A4U3M9B9"/>
<comment type="pathway">
    <text evidence="2">Purine metabolism; urate degradation; (S)-allantoin from urate: step 3/3.</text>
</comment>
<evidence type="ECO:0000259" key="8">
    <source>
        <dbReference type="Pfam" id="PF09349"/>
    </source>
</evidence>
<dbReference type="PANTHER" id="PTHR43466:SF1">
    <property type="entry name" value="2-OXO-4-HYDROXY-4-CARBOXY-5-UREIDOIMIDAZOLINE DECARBOXYLASE-RELATED"/>
    <property type="match status" value="1"/>
</dbReference>
<dbReference type="InterPro" id="IPR018020">
    <property type="entry name" value="OHCU_decarboxylase"/>
</dbReference>
<evidence type="ECO:0000256" key="2">
    <source>
        <dbReference type="ARBA" id="ARBA00004754"/>
    </source>
</evidence>
<dbReference type="EMBL" id="SZQA01000032">
    <property type="protein sequence ID" value="TKK84859.1"/>
    <property type="molecule type" value="Genomic_DNA"/>
</dbReference>
<keyword evidence="4" id="KW-0659">Purine metabolism</keyword>
<dbReference type="GO" id="GO:0051997">
    <property type="term" value="F:2-oxo-4-hydroxy-4-carboxy-5-ureidoimidazoline decarboxylase activity"/>
    <property type="evidence" value="ECO:0007669"/>
    <property type="project" value="UniProtKB-EC"/>
</dbReference>
<dbReference type="Proteomes" id="UP000308705">
    <property type="component" value="Unassembled WGS sequence"/>
</dbReference>
<comment type="catalytic activity">
    <reaction evidence="1">
        <text>5-hydroxy-2-oxo-4-ureido-2,5-dihydro-1H-imidazole-5-carboxylate + H(+) = (S)-allantoin + CO2</text>
        <dbReference type="Rhea" id="RHEA:26301"/>
        <dbReference type="ChEBI" id="CHEBI:15378"/>
        <dbReference type="ChEBI" id="CHEBI:15678"/>
        <dbReference type="ChEBI" id="CHEBI:16526"/>
        <dbReference type="ChEBI" id="CHEBI:58639"/>
        <dbReference type="EC" id="4.1.1.97"/>
    </reaction>
</comment>
<dbReference type="SUPFAM" id="SSF158694">
    <property type="entry name" value="UraD-Like"/>
    <property type="match status" value="1"/>
</dbReference>
<dbReference type="InterPro" id="IPR036778">
    <property type="entry name" value="OHCU_decarboxylase_sf"/>
</dbReference>
<sequence length="157" mass="17419">MREPSRDDLLACCASTRWADGVAGRPYPDLAGLLDRSDGVLAMLNWADVEEALAAHPRIGDRRQGGDRESAWSRDEQSGTASAEEDVLRRLRAGNAAYEERFGHVYLVCATGRSAPEMLAILEDRLGNVPEKERMVVRDELGKIVRLRLAKLWEEGA</sequence>
<accession>A0A4U3M9B9</accession>
<dbReference type="Gene3D" id="1.10.3330.10">
    <property type="entry name" value="Oxo-4-hydroxy-4-carboxy-5-ureidoimidazoline decarboxylase"/>
    <property type="match status" value="1"/>
</dbReference>
<keyword evidence="10" id="KW-1185">Reference proteome</keyword>
<dbReference type="GO" id="GO:0019628">
    <property type="term" value="P:urate catabolic process"/>
    <property type="evidence" value="ECO:0007669"/>
    <property type="project" value="TreeGrafter"/>
</dbReference>
<dbReference type="RefSeq" id="WP_137250123.1">
    <property type="nucleotide sequence ID" value="NZ_SZQA01000032.1"/>
</dbReference>
<name>A0A4U3M9B9_9ACTN</name>
<dbReference type="InterPro" id="IPR017595">
    <property type="entry name" value="OHCU_decarboxylase-2"/>
</dbReference>